<dbReference type="AlphaFoldDB" id="A0AA36C8V0"/>
<evidence type="ECO:0000313" key="1">
    <source>
        <dbReference type="EMBL" id="CAJ0564505.1"/>
    </source>
</evidence>
<feature type="non-terminal residue" evidence="1">
    <location>
        <position position="1"/>
    </location>
</feature>
<dbReference type="EMBL" id="CATQJA010000888">
    <property type="protein sequence ID" value="CAJ0564505.1"/>
    <property type="molecule type" value="Genomic_DNA"/>
</dbReference>
<organism evidence="1 2">
    <name type="scientific">Mesorhabditis spiculigera</name>
    <dbReference type="NCBI Taxonomy" id="96644"/>
    <lineage>
        <taxon>Eukaryota</taxon>
        <taxon>Metazoa</taxon>
        <taxon>Ecdysozoa</taxon>
        <taxon>Nematoda</taxon>
        <taxon>Chromadorea</taxon>
        <taxon>Rhabditida</taxon>
        <taxon>Rhabditina</taxon>
        <taxon>Rhabditomorpha</taxon>
        <taxon>Rhabditoidea</taxon>
        <taxon>Rhabditidae</taxon>
        <taxon>Mesorhabditinae</taxon>
        <taxon>Mesorhabditis</taxon>
    </lineage>
</organism>
<comment type="caution">
    <text evidence="1">The sequence shown here is derived from an EMBL/GenBank/DDBJ whole genome shotgun (WGS) entry which is preliminary data.</text>
</comment>
<proteinExistence type="predicted"/>
<accession>A0AA36C8V0</accession>
<evidence type="ECO:0000313" key="2">
    <source>
        <dbReference type="Proteomes" id="UP001177023"/>
    </source>
</evidence>
<name>A0AA36C8V0_9BILA</name>
<protein>
    <submittedName>
        <fullName evidence="1">Uncharacterized protein</fullName>
    </submittedName>
</protein>
<dbReference type="Proteomes" id="UP001177023">
    <property type="component" value="Unassembled WGS sequence"/>
</dbReference>
<gene>
    <name evidence="1" type="ORF">MSPICULIGERA_LOCUS3179</name>
</gene>
<keyword evidence="2" id="KW-1185">Reference proteome</keyword>
<sequence>MPFVEELGVPRAPLPTPESTLRVIEMIRRTCEEMINQWKAGEREIDSIEFMLDGIVEAAEFDIFAWAPVMTGLRLAVSELGKGQLDALSQTMNVRFRRRADSDDGLCVVATLRFSIILAGCSYAFRSTRTPAQEMAYINAGLSLTDTMKEVERERGWSTRNTHEMGDGRLSLVEYNLTPQAQEQVNAKRLILNNALSAFINAYGDIPRRELALDMHVRTGYIVIDRFKALPMELQQMIGVE</sequence>
<reference evidence="1" key="1">
    <citation type="submission" date="2023-06" db="EMBL/GenBank/DDBJ databases">
        <authorList>
            <person name="Delattre M."/>
        </authorList>
    </citation>
    <scope>NUCLEOTIDE SEQUENCE</scope>
    <source>
        <strain evidence="1">AF72</strain>
    </source>
</reference>